<keyword evidence="3" id="KW-1185">Reference proteome</keyword>
<reference evidence="3" key="1">
    <citation type="journal article" date="2019" name="Int. J. Syst. Evol. Microbiol.">
        <title>The Global Catalogue of Microorganisms (GCM) 10K type strain sequencing project: providing services to taxonomists for standard genome sequencing and annotation.</title>
        <authorList>
            <consortium name="The Broad Institute Genomics Platform"/>
            <consortium name="The Broad Institute Genome Sequencing Center for Infectious Disease"/>
            <person name="Wu L."/>
            <person name="Ma J."/>
        </authorList>
    </citation>
    <scope>NUCLEOTIDE SEQUENCE [LARGE SCALE GENOMIC DNA]</scope>
    <source>
        <strain evidence="3">JCM 17926</strain>
    </source>
</reference>
<evidence type="ECO:0008006" key="4">
    <source>
        <dbReference type="Google" id="ProtNLM"/>
    </source>
</evidence>
<evidence type="ECO:0000313" key="3">
    <source>
        <dbReference type="Proteomes" id="UP001500552"/>
    </source>
</evidence>
<feature type="signal peptide" evidence="1">
    <location>
        <begin position="1"/>
        <end position="21"/>
    </location>
</feature>
<evidence type="ECO:0000313" key="2">
    <source>
        <dbReference type="EMBL" id="GAA4436366.1"/>
    </source>
</evidence>
<feature type="chain" id="PRO_5047048630" description="Lipoprotein" evidence="1">
    <location>
        <begin position="22"/>
        <end position="203"/>
    </location>
</feature>
<comment type="caution">
    <text evidence="2">The sequence shown here is derived from an EMBL/GenBank/DDBJ whole genome shotgun (WGS) entry which is preliminary data.</text>
</comment>
<accession>A0ABP8LTP8</accession>
<keyword evidence="1" id="KW-0732">Signal</keyword>
<gene>
    <name evidence="2" type="ORF">GCM10023188_29340</name>
</gene>
<sequence length="203" mass="23350">MKKVFSAFLCTLLLILLFSCDRENEVAPVEETLPLQVGNEWVYEVTDFDTSAKPLTKSSYRNSVIRDTLIHRSTWYILSSGSIVQNSKEGYVYYNEAGDQPVMIYQCPGYGGIGYMYEYPGYEMWVLTTRSQQPDTITAAAETYASYLFSIEKQYISPNNAATNTLKQHDYVAPDIGLVRSDRYYVNSDNVMQRHELVRYTLR</sequence>
<organism evidence="2 3">
    <name type="scientific">Pontibacter saemangeumensis</name>
    <dbReference type="NCBI Taxonomy" id="1084525"/>
    <lineage>
        <taxon>Bacteria</taxon>
        <taxon>Pseudomonadati</taxon>
        <taxon>Bacteroidota</taxon>
        <taxon>Cytophagia</taxon>
        <taxon>Cytophagales</taxon>
        <taxon>Hymenobacteraceae</taxon>
        <taxon>Pontibacter</taxon>
    </lineage>
</organism>
<dbReference type="RefSeq" id="WP_345160144.1">
    <property type="nucleotide sequence ID" value="NZ_BAABHC010000016.1"/>
</dbReference>
<evidence type="ECO:0000256" key="1">
    <source>
        <dbReference type="SAM" id="SignalP"/>
    </source>
</evidence>
<name>A0ABP8LTP8_9BACT</name>
<dbReference type="PROSITE" id="PS51257">
    <property type="entry name" value="PROKAR_LIPOPROTEIN"/>
    <property type="match status" value="1"/>
</dbReference>
<dbReference type="Proteomes" id="UP001500552">
    <property type="component" value="Unassembled WGS sequence"/>
</dbReference>
<proteinExistence type="predicted"/>
<protein>
    <recommendedName>
        <fullName evidence="4">Lipoprotein</fullName>
    </recommendedName>
</protein>
<dbReference type="EMBL" id="BAABHC010000016">
    <property type="protein sequence ID" value="GAA4436366.1"/>
    <property type="molecule type" value="Genomic_DNA"/>
</dbReference>